<evidence type="ECO:0000313" key="2">
    <source>
        <dbReference type="Proteomes" id="UP000184513"/>
    </source>
</evidence>
<reference evidence="1 2" key="1">
    <citation type="submission" date="2016-11" db="EMBL/GenBank/DDBJ databases">
        <authorList>
            <person name="Jaros S."/>
            <person name="Januszkiewicz K."/>
            <person name="Wedrychowicz H."/>
        </authorList>
    </citation>
    <scope>NUCLEOTIDE SEQUENCE [LARGE SCALE GENOMIC DNA]</scope>
    <source>
        <strain evidence="1 2">CGMCC 1.6102</strain>
    </source>
</reference>
<dbReference type="PROSITE" id="PS51257">
    <property type="entry name" value="PROKAR_LIPOPROTEIN"/>
    <property type="match status" value="1"/>
</dbReference>
<dbReference type="Proteomes" id="UP000184513">
    <property type="component" value="Unassembled WGS sequence"/>
</dbReference>
<dbReference type="STRING" id="388280.SAMN04488057_11871"/>
<evidence type="ECO:0000313" key="1">
    <source>
        <dbReference type="EMBL" id="SHN30710.1"/>
    </source>
</evidence>
<dbReference type="OrthoDB" id="9826878at2"/>
<proteinExistence type="predicted"/>
<accession>A0A1M7QIQ2</accession>
<dbReference type="RefSeq" id="WP_073097511.1">
    <property type="nucleotide sequence ID" value="NZ_FRCY01000018.1"/>
</dbReference>
<sequence>MKTQRNFVLYAICFFVIVSSCQKKDGDSEIFSKLESLLPDRDLGEVGAVIIVPLENACSSCSISALQQLSRIEKRHKSRVQLVLTAKSFKLIDQVATDLDLSGFFLHRDGNYSFWKHQMVNSGH</sequence>
<name>A0A1M7QIQ2_9BACT</name>
<keyword evidence="2" id="KW-1185">Reference proteome</keyword>
<organism evidence="1 2">
    <name type="scientific">Cyclobacterium lianum</name>
    <dbReference type="NCBI Taxonomy" id="388280"/>
    <lineage>
        <taxon>Bacteria</taxon>
        <taxon>Pseudomonadati</taxon>
        <taxon>Bacteroidota</taxon>
        <taxon>Cytophagia</taxon>
        <taxon>Cytophagales</taxon>
        <taxon>Cyclobacteriaceae</taxon>
        <taxon>Cyclobacterium</taxon>
    </lineage>
</organism>
<dbReference type="AlphaFoldDB" id="A0A1M7QIQ2"/>
<dbReference type="EMBL" id="FRCY01000018">
    <property type="protein sequence ID" value="SHN30710.1"/>
    <property type="molecule type" value="Genomic_DNA"/>
</dbReference>
<protein>
    <submittedName>
        <fullName evidence="1">Uncharacterized protein</fullName>
    </submittedName>
</protein>
<gene>
    <name evidence="1" type="ORF">SAMN04488057_11871</name>
</gene>